<accession>A0A1H4BHN7</accession>
<organism evidence="2 3">
    <name type="scientific">Thiothrix caldifontis</name>
    <dbReference type="NCBI Taxonomy" id="525918"/>
    <lineage>
        <taxon>Bacteria</taxon>
        <taxon>Pseudomonadati</taxon>
        <taxon>Pseudomonadota</taxon>
        <taxon>Gammaproteobacteria</taxon>
        <taxon>Thiotrichales</taxon>
        <taxon>Thiotrichaceae</taxon>
        <taxon>Thiothrix</taxon>
    </lineage>
</organism>
<protein>
    <submittedName>
        <fullName evidence="2">Uncharacterized protein</fullName>
    </submittedName>
</protein>
<sequence length="137" mass="15548">MKKLIAGLGLTVLAVPSAQAWSGGIEDMRTARANKSEPVVRVVKHYQEATLSCEQCRIRPGHIQRNPQATGWQRSAKVTPHMRRHPQRQHPATAARVPVRPVQMYAYYVPQRHQAAKHPPRIHRIAGQAPPMCRYIR</sequence>
<keyword evidence="3" id="KW-1185">Reference proteome</keyword>
<feature type="signal peptide" evidence="1">
    <location>
        <begin position="1"/>
        <end position="20"/>
    </location>
</feature>
<evidence type="ECO:0000313" key="2">
    <source>
        <dbReference type="EMBL" id="SEA47564.1"/>
    </source>
</evidence>
<dbReference type="AlphaFoldDB" id="A0A1H4BHN7"/>
<dbReference type="Proteomes" id="UP000199397">
    <property type="component" value="Unassembled WGS sequence"/>
</dbReference>
<evidence type="ECO:0000256" key="1">
    <source>
        <dbReference type="SAM" id="SignalP"/>
    </source>
</evidence>
<evidence type="ECO:0000313" key="3">
    <source>
        <dbReference type="Proteomes" id="UP000199397"/>
    </source>
</evidence>
<proteinExistence type="predicted"/>
<reference evidence="2 3" key="1">
    <citation type="submission" date="2016-10" db="EMBL/GenBank/DDBJ databases">
        <authorList>
            <person name="de Groot N.N."/>
        </authorList>
    </citation>
    <scope>NUCLEOTIDE SEQUENCE [LARGE SCALE GENOMIC DNA]</scope>
    <source>
        <strain evidence="2 3">DSM 21228</strain>
    </source>
</reference>
<feature type="chain" id="PRO_5011776808" evidence="1">
    <location>
        <begin position="21"/>
        <end position="137"/>
    </location>
</feature>
<dbReference type="RefSeq" id="WP_093067306.1">
    <property type="nucleotide sequence ID" value="NZ_FNQP01000008.1"/>
</dbReference>
<dbReference type="OrthoDB" id="5624623at2"/>
<dbReference type="EMBL" id="FNQP01000008">
    <property type="protein sequence ID" value="SEA47564.1"/>
    <property type="molecule type" value="Genomic_DNA"/>
</dbReference>
<keyword evidence="1" id="KW-0732">Signal</keyword>
<name>A0A1H4BHN7_9GAMM</name>
<gene>
    <name evidence="2" type="ORF">SAMN05660964_01666</name>
</gene>